<dbReference type="NCBIfam" id="TIGR02050">
    <property type="entry name" value="gshA_cyan_rel"/>
    <property type="match status" value="1"/>
</dbReference>
<dbReference type="GO" id="GO:0005524">
    <property type="term" value="F:ATP binding"/>
    <property type="evidence" value="ECO:0007669"/>
    <property type="project" value="UniProtKB-KW"/>
</dbReference>
<gene>
    <name evidence="5" type="primary">ybdK_1</name>
    <name evidence="5" type="ORF">K227x_30970</name>
</gene>
<keyword evidence="2 4" id="KW-0547">Nucleotide-binding</keyword>
<dbReference type="OrthoDB" id="9769628at2"/>
<evidence type="ECO:0000256" key="2">
    <source>
        <dbReference type="ARBA" id="ARBA00022741"/>
    </source>
</evidence>
<dbReference type="KEGG" id="rlc:K227x_30970"/>
<comment type="function">
    <text evidence="4">ATP-dependent carboxylate-amine ligase which exhibits weak glutamate--cysteine ligase activity.</text>
</comment>
<evidence type="ECO:0000256" key="3">
    <source>
        <dbReference type="ARBA" id="ARBA00022840"/>
    </source>
</evidence>
<dbReference type="GO" id="GO:0004357">
    <property type="term" value="F:glutamate-cysteine ligase activity"/>
    <property type="evidence" value="ECO:0007669"/>
    <property type="project" value="UniProtKB-EC"/>
</dbReference>
<organism evidence="5 6">
    <name type="scientific">Rubripirellula lacrimiformis</name>
    <dbReference type="NCBI Taxonomy" id="1930273"/>
    <lineage>
        <taxon>Bacteria</taxon>
        <taxon>Pseudomonadati</taxon>
        <taxon>Planctomycetota</taxon>
        <taxon>Planctomycetia</taxon>
        <taxon>Pirellulales</taxon>
        <taxon>Pirellulaceae</taxon>
        <taxon>Rubripirellula</taxon>
    </lineage>
</organism>
<dbReference type="PANTHER" id="PTHR36510:SF1">
    <property type="entry name" value="GLUTAMATE--CYSTEINE LIGASE 2-RELATED"/>
    <property type="match status" value="1"/>
</dbReference>
<protein>
    <recommendedName>
        <fullName evidence="4">Putative glutamate--cysteine ligase 2</fullName>
        <ecNumber evidence="4">6.3.2.2</ecNumber>
    </recommendedName>
    <alternativeName>
        <fullName evidence="4">Gamma-glutamylcysteine synthetase 2</fullName>
        <shortName evidence="4">GCS 2</shortName>
        <shortName evidence="4">Gamma-GCS 2</shortName>
    </alternativeName>
</protein>
<dbReference type="EC" id="6.3.2.2" evidence="4"/>
<keyword evidence="6" id="KW-1185">Reference proteome</keyword>
<dbReference type="InterPro" id="IPR011793">
    <property type="entry name" value="YbdK"/>
</dbReference>
<evidence type="ECO:0000313" key="6">
    <source>
        <dbReference type="Proteomes" id="UP000318538"/>
    </source>
</evidence>
<reference evidence="5 6" key="1">
    <citation type="submission" date="2019-02" db="EMBL/GenBank/DDBJ databases">
        <title>Deep-cultivation of Planctomycetes and their phenomic and genomic characterization uncovers novel biology.</title>
        <authorList>
            <person name="Wiegand S."/>
            <person name="Jogler M."/>
            <person name="Boedeker C."/>
            <person name="Pinto D."/>
            <person name="Vollmers J."/>
            <person name="Rivas-Marin E."/>
            <person name="Kohn T."/>
            <person name="Peeters S.H."/>
            <person name="Heuer A."/>
            <person name="Rast P."/>
            <person name="Oberbeckmann S."/>
            <person name="Bunk B."/>
            <person name="Jeske O."/>
            <person name="Meyerdierks A."/>
            <person name="Storesund J.E."/>
            <person name="Kallscheuer N."/>
            <person name="Luecker S."/>
            <person name="Lage O.M."/>
            <person name="Pohl T."/>
            <person name="Merkel B.J."/>
            <person name="Hornburger P."/>
            <person name="Mueller R.-W."/>
            <person name="Bruemmer F."/>
            <person name="Labrenz M."/>
            <person name="Spormann A.M."/>
            <person name="Op den Camp H."/>
            <person name="Overmann J."/>
            <person name="Amann R."/>
            <person name="Jetten M.S.M."/>
            <person name="Mascher T."/>
            <person name="Medema M.H."/>
            <person name="Devos D.P."/>
            <person name="Kaster A.-K."/>
            <person name="Ovreas L."/>
            <person name="Rohde M."/>
            <person name="Galperin M.Y."/>
            <person name="Jogler C."/>
        </authorList>
    </citation>
    <scope>NUCLEOTIDE SEQUENCE [LARGE SCALE GENOMIC DNA]</scope>
    <source>
        <strain evidence="5 6">K22_7</strain>
    </source>
</reference>
<proteinExistence type="inferred from homology"/>
<evidence type="ECO:0000256" key="4">
    <source>
        <dbReference type="HAMAP-Rule" id="MF_01609"/>
    </source>
</evidence>
<evidence type="ECO:0000313" key="5">
    <source>
        <dbReference type="EMBL" id="QDT04703.1"/>
    </source>
</evidence>
<dbReference type="Proteomes" id="UP000318538">
    <property type="component" value="Chromosome"/>
</dbReference>
<dbReference type="Pfam" id="PF04107">
    <property type="entry name" value="GCS2"/>
    <property type="match status" value="1"/>
</dbReference>
<dbReference type="Gene3D" id="3.30.590.20">
    <property type="match status" value="1"/>
</dbReference>
<dbReference type="InterPro" id="IPR006336">
    <property type="entry name" value="GCS2"/>
</dbReference>
<comment type="similarity">
    <text evidence="4">Belongs to the glutamate--cysteine ligase type 2 family. YbdK subfamily.</text>
</comment>
<dbReference type="SUPFAM" id="SSF55931">
    <property type="entry name" value="Glutamine synthetase/guanido kinase"/>
    <property type="match status" value="1"/>
</dbReference>
<dbReference type="NCBIfam" id="NF010041">
    <property type="entry name" value="PRK13517.1-1"/>
    <property type="match status" value="1"/>
</dbReference>
<keyword evidence="3 4" id="KW-0067">ATP-binding</keyword>
<comment type="catalytic activity">
    <reaction evidence="4">
        <text>L-cysteine + L-glutamate + ATP = gamma-L-glutamyl-L-cysteine + ADP + phosphate + H(+)</text>
        <dbReference type="Rhea" id="RHEA:13285"/>
        <dbReference type="ChEBI" id="CHEBI:15378"/>
        <dbReference type="ChEBI" id="CHEBI:29985"/>
        <dbReference type="ChEBI" id="CHEBI:30616"/>
        <dbReference type="ChEBI" id="CHEBI:35235"/>
        <dbReference type="ChEBI" id="CHEBI:43474"/>
        <dbReference type="ChEBI" id="CHEBI:58173"/>
        <dbReference type="ChEBI" id="CHEBI:456216"/>
        <dbReference type="EC" id="6.3.2.2"/>
    </reaction>
</comment>
<name>A0A517NC42_9BACT</name>
<sequence>MNLSIPSVGVEEEYQLVDPTTGLLLPNCREVMQRIAGHTTADIQHELHLTQIEMASAVCDTLDDVRNSLKRVRGQLIAAAKKTGAALVATGTNPHLVPQDDSITPKQRYRAMRQRYQQLARDLLIFGCHVHVSIQDRSLGMQIMNMSRRWLPVLQALSSNSPFWDGVDSGYASYRRELWAQWPMAGPPPYFDDLDDYQRSIDQLTRSGAIEDESYIYWDIRLSTKVPTIEFRGADVMMSLEETVGYTGLVRAIVMQVTSDLQRSEIRWPIRSNLLSYAIWQSARYGLNDELVDPLSCQRLPARDAVAQLLEYVGPSLDRAGDRECVEAYLERAFTDGTGADRQRAAAGDQIDLAEAVRHAIMETAHQTDAAIV</sequence>
<dbReference type="InterPro" id="IPR050141">
    <property type="entry name" value="GCL_type2/YbdK_subfam"/>
</dbReference>
<dbReference type="AlphaFoldDB" id="A0A517NC42"/>
<dbReference type="EMBL" id="CP036525">
    <property type="protein sequence ID" value="QDT04703.1"/>
    <property type="molecule type" value="Genomic_DNA"/>
</dbReference>
<dbReference type="RefSeq" id="WP_145170458.1">
    <property type="nucleotide sequence ID" value="NZ_CP036525.1"/>
</dbReference>
<dbReference type="HAMAP" id="MF_01609">
    <property type="entry name" value="Glu_cys_ligase_2"/>
    <property type="match status" value="1"/>
</dbReference>
<evidence type="ECO:0000256" key="1">
    <source>
        <dbReference type="ARBA" id="ARBA00022598"/>
    </source>
</evidence>
<dbReference type="PANTHER" id="PTHR36510">
    <property type="entry name" value="GLUTAMATE--CYSTEINE LIGASE 2-RELATED"/>
    <property type="match status" value="1"/>
</dbReference>
<dbReference type="GO" id="GO:0042398">
    <property type="term" value="P:modified amino acid biosynthetic process"/>
    <property type="evidence" value="ECO:0007669"/>
    <property type="project" value="InterPro"/>
</dbReference>
<keyword evidence="1 4" id="KW-0436">Ligase</keyword>
<dbReference type="InterPro" id="IPR014746">
    <property type="entry name" value="Gln_synth/guanido_kin_cat_dom"/>
</dbReference>
<accession>A0A517NC42</accession>